<dbReference type="EMBL" id="AUSU01009366">
    <property type="protein sequence ID" value="EPS58281.1"/>
    <property type="molecule type" value="Genomic_DNA"/>
</dbReference>
<comment type="caution">
    <text evidence="2">The sequence shown here is derived from an EMBL/GenBank/DDBJ whole genome shotgun (WGS) entry which is preliminary data.</text>
</comment>
<dbReference type="Proteomes" id="UP000015453">
    <property type="component" value="Unassembled WGS sequence"/>
</dbReference>
<accession>S8C1F6</accession>
<organism evidence="2 3">
    <name type="scientific">Genlisea aurea</name>
    <dbReference type="NCBI Taxonomy" id="192259"/>
    <lineage>
        <taxon>Eukaryota</taxon>
        <taxon>Viridiplantae</taxon>
        <taxon>Streptophyta</taxon>
        <taxon>Embryophyta</taxon>
        <taxon>Tracheophyta</taxon>
        <taxon>Spermatophyta</taxon>
        <taxon>Magnoliopsida</taxon>
        <taxon>eudicotyledons</taxon>
        <taxon>Gunneridae</taxon>
        <taxon>Pentapetalae</taxon>
        <taxon>asterids</taxon>
        <taxon>lamiids</taxon>
        <taxon>Lamiales</taxon>
        <taxon>Lentibulariaceae</taxon>
        <taxon>Genlisea</taxon>
    </lineage>
</organism>
<gene>
    <name evidence="2" type="ORF">M569_16534</name>
</gene>
<feature type="compositionally biased region" description="Low complexity" evidence="1">
    <location>
        <begin position="1"/>
        <end position="17"/>
    </location>
</feature>
<sequence length="169" mass="18177">MADPPSSPDISSVSSSDLDTQSTGSFFHDTSITLGTLMGVNLQPRTSFAGEPVPIAAAADGRRDGGRKLRRRKWWRRLCGEESDSKRASLREYLEVERRFGNVSAAAELEEGLVGEVAKNGRALFADGRVLPPAKAEGVGGGGGGFEERCCCSCCDFIYLHSTPLDFFV</sequence>
<reference evidence="2 3" key="1">
    <citation type="journal article" date="2013" name="BMC Genomics">
        <title>The miniature genome of a carnivorous plant Genlisea aurea contains a low number of genes and short non-coding sequences.</title>
        <authorList>
            <person name="Leushkin E.V."/>
            <person name="Sutormin R.A."/>
            <person name="Nabieva E.R."/>
            <person name="Penin A.A."/>
            <person name="Kondrashov A.S."/>
            <person name="Logacheva M.D."/>
        </authorList>
    </citation>
    <scope>NUCLEOTIDE SEQUENCE [LARGE SCALE GENOMIC DNA]</scope>
</reference>
<evidence type="ECO:0000313" key="3">
    <source>
        <dbReference type="Proteomes" id="UP000015453"/>
    </source>
</evidence>
<dbReference type="AlphaFoldDB" id="S8C1F6"/>
<evidence type="ECO:0000256" key="1">
    <source>
        <dbReference type="SAM" id="MobiDB-lite"/>
    </source>
</evidence>
<feature type="region of interest" description="Disordered" evidence="1">
    <location>
        <begin position="1"/>
        <end position="22"/>
    </location>
</feature>
<name>S8C1F6_9LAMI</name>
<dbReference type="InterPro" id="IPR040344">
    <property type="entry name" value="At3g17950-like"/>
</dbReference>
<evidence type="ECO:0000313" key="2">
    <source>
        <dbReference type="EMBL" id="EPS58281.1"/>
    </source>
</evidence>
<dbReference type="PANTHER" id="PTHR33544:SF15">
    <property type="entry name" value="OS06G0256800 PROTEIN"/>
    <property type="match status" value="1"/>
</dbReference>
<keyword evidence="3" id="KW-1185">Reference proteome</keyword>
<dbReference type="OrthoDB" id="1894399at2759"/>
<dbReference type="PANTHER" id="PTHR33544">
    <property type="entry name" value="DUF4005 DOMAIN-CONTAINING PROTEIN-RELATED"/>
    <property type="match status" value="1"/>
</dbReference>
<proteinExistence type="predicted"/>
<protein>
    <submittedName>
        <fullName evidence="2">Uncharacterized protein</fullName>
    </submittedName>
</protein>